<dbReference type="InterPro" id="IPR033140">
    <property type="entry name" value="Lipase_GDXG_put_SER_AS"/>
</dbReference>
<dbReference type="InterPro" id="IPR029058">
    <property type="entry name" value="AB_hydrolase_fold"/>
</dbReference>
<evidence type="ECO:0000313" key="5">
    <source>
        <dbReference type="EMBL" id="KAI1612600.1"/>
    </source>
</evidence>
<feature type="active site" evidence="3">
    <location>
        <position position="188"/>
    </location>
</feature>
<dbReference type="EMBL" id="MU404354">
    <property type="protein sequence ID" value="KAI1612600.1"/>
    <property type="molecule type" value="Genomic_DNA"/>
</dbReference>
<evidence type="ECO:0000256" key="2">
    <source>
        <dbReference type="ARBA" id="ARBA00022801"/>
    </source>
</evidence>
<dbReference type="Proteomes" id="UP001203852">
    <property type="component" value="Unassembled WGS sequence"/>
</dbReference>
<dbReference type="InterPro" id="IPR013094">
    <property type="entry name" value="AB_hydrolase_3"/>
</dbReference>
<protein>
    <submittedName>
        <fullName evidence="5">Alpha/Beta hydrolase protein</fullName>
    </submittedName>
</protein>
<dbReference type="SUPFAM" id="SSF53474">
    <property type="entry name" value="alpha/beta-Hydrolases"/>
    <property type="match status" value="1"/>
</dbReference>
<organism evidence="5 6">
    <name type="scientific">Exophiala viscosa</name>
    <dbReference type="NCBI Taxonomy" id="2486360"/>
    <lineage>
        <taxon>Eukaryota</taxon>
        <taxon>Fungi</taxon>
        <taxon>Dikarya</taxon>
        <taxon>Ascomycota</taxon>
        <taxon>Pezizomycotina</taxon>
        <taxon>Eurotiomycetes</taxon>
        <taxon>Chaetothyriomycetidae</taxon>
        <taxon>Chaetothyriales</taxon>
        <taxon>Herpotrichiellaceae</taxon>
        <taxon>Exophiala</taxon>
    </lineage>
</organism>
<dbReference type="Gene3D" id="3.40.50.1820">
    <property type="entry name" value="alpha/beta hydrolase"/>
    <property type="match status" value="1"/>
</dbReference>
<comment type="similarity">
    <text evidence="1">Belongs to the 'GDXG' lipolytic enzyme family.</text>
</comment>
<feature type="domain" description="Alpha/beta hydrolase fold-3" evidence="4">
    <location>
        <begin position="109"/>
        <end position="330"/>
    </location>
</feature>
<evidence type="ECO:0000256" key="3">
    <source>
        <dbReference type="PROSITE-ProRule" id="PRU10038"/>
    </source>
</evidence>
<dbReference type="GO" id="GO:0016787">
    <property type="term" value="F:hydrolase activity"/>
    <property type="evidence" value="ECO:0007669"/>
    <property type="project" value="UniProtKB-KW"/>
</dbReference>
<evidence type="ECO:0000313" key="6">
    <source>
        <dbReference type="Proteomes" id="UP001203852"/>
    </source>
</evidence>
<comment type="caution">
    <text evidence="5">The sequence shown here is derived from an EMBL/GenBank/DDBJ whole genome shotgun (WGS) entry which is preliminary data.</text>
</comment>
<dbReference type="AlphaFoldDB" id="A0AAN6DTL3"/>
<dbReference type="InterPro" id="IPR050300">
    <property type="entry name" value="GDXG_lipolytic_enzyme"/>
</dbReference>
<keyword evidence="6" id="KW-1185">Reference proteome</keyword>
<dbReference type="PROSITE" id="PS01174">
    <property type="entry name" value="LIPASE_GDXG_SER"/>
    <property type="match status" value="1"/>
</dbReference>
<proteinExistence type="inferred from homology"/>
<reference evidence="5" key="1">
    <citation type="journal article" date="2022" name="bioRxiv">
        <title>Deciphering the potential niche of two novel black yeast fungi from a biological soil crust based on their genomes, phenotypes, and melanin regulation.</title>
        <authorList>
            <consortium name="DOE Joint Genome Institute"/>
            <person name="Carr E.C."/>
            <person name="Barton Q."/>
            <person name="Grambo S."/>
            <person name="Sullivan M."/>
            <person name="Renfro C.M."/>
            <person name="Kuo A."/>
            <person name="Pangilinan J."/>
            <person name="Lipzen A."/>
            <person name="Keymanesh K."/>
            <person name="Savage E."/>
            <person name="Barry K."/>
            <person name="Grigoriev I.V."/>
            <person name="Riekhof W.R."/>
            <person name="Harris S.S."/>
        </authorList>
    </citation>
    <scope>NUCLEOTIDE SEQUENCE</scope>
    <source>
        <strain evidence="5">JF 03-4F</strain>
    </source>
</reference>
<evidence type="ECO:0000256" key="1">
    <source>
        <dbReference type="ARBA" id="ARBA00010515"/>
    </source>
</evidence>
<dbReference type="PANTHER" id="PTHR48081">
    <property type="entry name" value="AB HYDROLASE SUPERFAMILY PROTEIN C4A8.06C"/>
    <property type="match status" value="1"/>
</dbReference>
<dbReference type="Pfam" id="PF07859">
    <property type="entry name" value="Abhydrolase_3"/>
    <property type="match status" value="1"/>
</dbReference>
<dbReference type="PANTHER" id="PTHR48081:SF31">
    <property type="entry name" value="STERYL ACETYL HYDROLASE MUG81-RELATED"/>
    <property type="match status" value="1"/>
</dbReference>
<name>A0AAN6DTL3_9EURO</name>
<evidence type="ECO:0000259" key="4">
    <source>
        <dbReference type="Pfam" id="PF07859"/>
    </source>
</evidence>
<keyword evidence="2 5" id="KW-0378">Hydrolase</keyword>
<accession>A0AAN6DTL3</accession>
<sequence length="381" mass="41240">MKKPQLYTSDYLNLLYAVSRGLASLTWAASTGWARGDAYPPEYGKHVVYAAVRQIFELVTVPQTQAIGETTGEAYLSWCKKHKIEPSTVDLAEGGRGLFVGPASARNTILYFHGGGYNLGATPAHFDLLLSVVNKAKENGSDLRAMVLEYELAPHGIYPLQLKQAVAALKYLLDAGVQPSQILIAGDSAGGNLTAGLLGHLSHPHASLPEVSLSGDLGGAFFYSPWVSFDTTSDSFKRNIKKDALSIRALAAWSRNFMGAGKNLPDNYNTPKDAPAEWWKDLKVNDKDIAITAGANEVLVDGIREFADHVKVHNPNLEYVEFPNEGHDAYTMDRAFGLTGPLRSEDFAREWLLARVKATATVAPKTASKTAMLSAGAMAVE</sequence>
<gene>
    <name evidence="5" type="ORF">EDD36DRAFT_464763</name>
</gene>